<organism evidence="2 3">
    <name type="scientific">Acanthochromis polyacanthus</name>
    <name type="common">spiny chromis</name>
    <dbReference type="NCBI Taxonomy" id="80966"/>
    <lineage>
        <taxon>Eukaryota</taxon>
        <taxon>Metazoa</taxon>
        <taxon>Chordata</taxon>
        <taxon>Craniata</taxon>
        <taxon>Vertebrata</taxon>
        <taxon>Euteleostomi</taxon>
        <taxon>Actinopterygii</taxon>
        <taxon>Neopterygii</taxon>
        <taxon>Teleostei</taxon>
        <taxon>Neoteleostei</taxon>
        <taxon>Acanthomorphata</taxon>
        <taxon>Ovalentaria</taxon>
        <taxon>Pomacentridae</taxon>
        <taxon>Acanthochromis</taxon>
    </lineage>
</organism>
<protein>
    <recommendedName>
        <fullName evidence="1">Transposase Tc1-like domain-containing protein</fullName>
    </recommendedName>
</protein>
<accession>A0A3Q1EMJ1</accession>
<evidence type="ECO:0000313" key="2">
    <source>
        <dbReference type="Ensembl" id="ENSAPOP00000005123.1"/>
    </source>
</evidence>
<feature type="domain" description="Transposase Tc1-like" evidence="1">
    <location>
        <begin position="7"/>
        <end position="65"/>
    </location>
</feature>
<dbReference type="GO" id="GO:0003677">
    <property type="term" value="F:DNA binding"/>
    <property type="evidence" value="ECO:0007669"/>
    <property type="project" value="InterPro"/>
</dbReference>
<dbReference type="Pfam" id="PF01498">
    <property type="entry name" value="HTH_Tnp_Tc3_2"/>
    <property type="match status" value="1"/>
</dbReference>
<evidence type="ECO:0000259" key="1">
    <source>
        <dbReference type="Pfam" id="PF01498"/>
    </source>
</evidence>
<dbReference type="Proteomes" id="UP000257200">
    <property type="component" value="Unplaced"/>
</dbReference>
<dbReference type="InterPro" id="IPR002492">
    <property type="entry name" value="Transposase_Tc1-like"/>
</dbReference>
<proteinExistence type="predicted"/>
<evidence type="ECO:0000313" key="3">
    <source>
        <dbReference type="Proteomes" id="UP000257200"/>
    </source>
</evidence>
<dbReference type="GO" id="GO:0015074">
    <property type="term" value="P:DNA integration"/>
    <property type="evidence" value="ECO:0007669"/>
    <property type="project" value="InterPro"/>
</dbReference>
<dbReference type="STRING" id="80966.ENSAPOP00000005123"/>
<sequence>MTLHSIRNHRQTSWDLKNEWALLRNVTCSARTVGNRLLLAGLKSHKAWKKPFINERQRKAQLLFAGITRIGLLMIGLRFSSPTNQTVLHMGGTGQMQLSGKLFPALNDWILQQHSAPCHTARSVKAWMDNQNIGINHQIYIQLKTH</sequence>
<reference evidence="2" key="2">
    <citation type="submission" date="2025-09" db="UniProtKB">
        <authorList>
            <consortium name="Ensembl"/>
        </authorList>
    </citation>
    <scope>IDENTIFICATION</scope>
</reference>
<reference evidence="2" key="1">
    <citation type="submission" date="2025-08" db="UniProtKB">
        <authorList>
            <consortium name="Ensembl"/>
        </authorList>
    </citation>
    <scope>IDENTIFICATION</scope>
</reference>
<dbReference type="AlphaFoldDB" id="A0A3Q1EMJ1"/>
<dbReference type="InterPro" id="IPR036397">
    <property type="entry name" value="RNaseH_sf"/>
</dbReference>
<dbReference type="Gene3D" id="3.30.420.10">
    <property type="entry name" value="Ribonuclease H-like superfamily/Ribonuclease H"/>
    <property type="match status" value="1"/>
</dbReference>
<dbReference type="Ensembl" id="ENSAPOT00000008876.1">
    <property type="protein sequence ID" value="ENSAPOP00000005123.1"/>
    <property type="gene ID" value="ENSAPOG00000006799.1"/>
</dbReference>
<dbReference type="GeneTree" id="ENSGT00940000178087"/>
<dbReference type="GO" id="GO:0006313">
    <property type="term" value="P:DNA transposition"/>
    <property type="evidence" value="ECO:0007669"/>
    <property type="project" value="InterPro"/>
</dbReference>
<keyword evidence="3" id="KW-1185">Reference proteome</keyword>
<name>A0A3Q1EMJ1_9TELE</name>
<dbReference type="InParanoid" id="A0A3Q1EMJ1"/>